<sequence length="344" mass="39258">MGTVAQFIILFVSLLFISCSSSTRSEYEMKLLYEGWLVEHHKNYNDLVEKDKRYEIFKDNLKYIDEHNGGNHTYQLGLNIFADLTVDEYQNNDLSFNPLSEMNMTYKESNRHMLNKGEELKLPNSVDWREKGAVTHVKNQGKCNSSWAFSTVATIESLNKIVTGELISLSEQELIDCYRKGCGRDDPVKAFQFIIQNDGIDTAEDYPYKAVYSKCDLSKKKKKVVSINGYVLGPFNNENAMKEVVANQPVIGGVDSKSRAFQLYHSGVFTGSCGIDINHAITIIGYGEVDGKDFWLIKNSWGTSWGQKGYMRIARNINKCGIAKYLSYPTKRYFHLAENQWQSI</sequence>
<keyword evidence="2" id="KW-1185">Reference proteome</keyword>
<dbReference type="EMBL" id="CM037019">
    <property type="protein sequence ID" value="KAH7671965.1"/>
    <property type="molecule type" value="Genomic_DNA"/>
</dbReference>
<keyword evidence="1" id="KW-0378">Hydrolase</keyword>
<evidence type="ECO:0000313" key="2">
    <source>
        <dbReference type="Proteomes" id="UP000827976"/>
    </source>
</evidence>
<accession>A0ACB7VDX8</accession>
<protein>
    <submittedName>
        <fullName evidence="1">Actinidain protein</fullName>
        <ecNumber evidence="1">3.4.22.14</ecNumber>
    </submittedName>
</protein>
<name>A0ACB7VDX8_DIOAL</name>
<gene>
    <name evidence="1" type="ORF">IHE45_09G023200</name>
</gene>
<comment type="caution">
    <text evidence="1">The sequence shown here is derived from an EMBL/GenBank/DDBJ whole genome shotgun (WGS) entry which is preliminary data.</text>
</comment>
<dbReference type="Proteomes" id="UP000827976">
    <property type="component" value="Chromosome 9"/>
</dbReference>
<proteinExistence type="predicted"/>
<organism evidence="1 2">
    <name type="scientific">Dioscorea alata</name>
    <name type="common">Purple yam</name>
    <dbReference type="NCBI Taxonomy" id="55571"/>
    <lineage>
        <taxon>Eukaryota</taxon>
        <taxon>Viridiplantae</taxon>
        <taxon>Streptophyta</taxon>
        <taxon>Embryophyta</taxon>
        <taxon>Tracheophyta</taxon>
        <taxon>Spermatophyta</taxon>
        <taxon>Magnoliopsida</taxon>
        <taxon>Liliopsida</taxon>
        <taxon>Dioscoreales</taxon>
        <taxon>Dioscoreaceae</taxon>
        <taxon>Dioscorea</taxon>
    </lineage>
</organism>
<evidence type="ECO:0000313" key="1">
    <source>
        <dbReference type="EMBL" id="KAH7671965.1"/>
    </source>
</evidence>
<dbReference type="EC" id="3.4.22.14" evidence="1"/>
<reference evidence="2" key="1">
    <citation type="journal article" date="2022" name="Nat. Commun.">
        <title>Chromosome evolution and the genetic basis of agronomically important traits in greater yam.</title>
        <authorList>
            <person name="Bredeson J.V."/>
            <person name="Lyons J.B."/>
            <person name="Oniyinde I.O."/>
            <person name="Okereke N.R."/>
            <person name="Kolade O."/>
            <person name="Nnabue I."/>
            <person name="Nwadili C.O."/>
            <person name="Hribova E."/>
            <person name="Parker M."/>
            <person name="Nwogha J."/>
            <person name="Shu S."/>
            <person name="Carlson J."/>
            <person name="Kariba R."/>
            <person name="Muthemba S."/>
            <person name="Knop K."/>
            <person name="Barton G.J."/>
            <person name="Sherwood A.V."/>
            <person name="Lopez-Montes A."/>
            <person name="Asiedu R."/>
            <person name="Jamnadass R."/>
            <person name="Muchugi A."/>
            <person name="Goodstein D."/>
            <person name="Egesi C.N."/>
            <person name="Featherston J."/>
            <person name="Asfaw A."/>
            <person name="Simpson G.G."/>
            <person name="Dolezel J."/>
            <person name="Hendre P.S."/>
            <person name="Van Deynze A."/>
            <person name="Kumar P.L."/>
            <person name="Obidiegwu J.E."/>
            <person name="Bhattacharjee R."/>
            <person name="Rokhsar D.S."/>
        </authorList>
    </citation>
    <scope>NUCLEOTIDE SEQUENCE [LARGE SCALE GENOMIC DNA]</scope>
    <source>
        <strain evidence="2">cv. TDa95/00328</strain>
    </source>
</reference>